<protein>
    <submittedName>
        <fullName evidence="1">Uncharacterized protein</fullName>
    </submittedName>
</protein>
<evidence type="ECO:0000313" key="1">
    <source>
        <dbReference type="EMBL" id="KAH3842683.1"/>
    </source>
</evidence>
<keyword evidence="2" id="KW-1185">Reference proteome</keyword>
<gene>
    <name evidence="1" type="ORF">DPMN_116187</name>
</gene>
<organism evidence="1 2">
    <name type="scientific">Dreissena polymorpha</name>
    <name type="common">Zebra mussel</name>
    <name type="synonym">Mytilus polymorpha</name>
    <dbReference type="NCBI Taxonomy" id="45954"/>
    <lineage>
        <taxon>Eukaryota</taxon>
        <taxon>Metazoa</taxon>
        <taxon>Spiralia</taxon>
        <taxon>Lophotrochozoa</taxon>
        <taxon>Mollusca</taxon>
        <taxon>Bivalvia</taxon>
        <taxon>Autobranchia</taxon>
        <taxon>Heteroconchia</taxon>
        <taxon>Euheterodonta</taxon>
        <taxon>Imparidentia</taxon>
        <taxon>Neoheterodontei</taxon>
        <taxon>Myida</taxon>
        <taxon>Dreissenoidea</taxon>
        <taxon>Dreissenidae</taxon>
        <taxon>Dreissena</taxon>
    </lineage>
</organism>
<dbReference type="AlphaFoldDB" id="A0A9D4QTQ1"/>
<comment type="caution">
    <text evidence="1">The sequence shown here is derived from an EMBL/GenBank/DDBJ whole genome shotgun (WGS) entry which is preliminary data.</text>
</comment>
<proteinExistence type="predicted"/>
<dbReference type="EMBL" id="JAIWYP010000004">
    <property type="protein sequence ID" value="KAH3842683.1"/>
    <property type="molecule type" value="Genomic_DNA"/>
</dbReference>
<accession>A0A9D4QTQ1</accession>
<evidence type="ECO:0000313" key="2">
    <source>
        <dbReference type="Proteomes" id="UP000828390"/>
    </source>
</evidence>
<dbReference type="Proteomes" id="UP000828390">
    <property type="component" value="Unassembled WGS sequence"/>
</dbReference>
<sequence length="53" mass="5947">MGMTFAVWSEAVISAIKSRSVSGLISGYKDNRHTKSYTACLCHMAYFRKTRGQ</sequence>
<name>A0A9D4QTQ1_DREPO</name>
<reference evidence="1" key="2">
    <citation type="submission" date="2020-11" db="EMBL/GenBank/DDBJ databases">
        <authorList>
            <person name="McCartney M.A."/>
            <person name="Auch B."/>
            <person name="Kono T."/>
            <person name="Mallez S."/>
            <person name="Becker A."/>
            <person name="Gohl D.M."/>
            <person name="Silverstein K.A.T."/>
            <person name="Koren S."/>
            <person name="Bechman K.B."/>
            <person name="Herman A."/>
            <person name="Abrahante J.E."/>
            <person name="Garbe J."/>
        </authorList>
    </citation>
    <scope>NUCLEOTIDE SEQUENCE</scope>
    <source>
        <strain evidence="1">Duluth1</strain>
        <tissue evidence="1">Whole animal</tissue>
    </source>
</reference>
<reference evidence="1" key="1">
    <citation type="journal article" date="2019" name="bioRxiv">
        <title>The Genome of the Zebra Mussel, Dreissena polymorpha: A Resource for Invasive Species Research.</title>
        <authorList>
            <person name="McCartney M.A."/>
            <person name="Auch B."/>
            <person name="Kono T."/>
            <person name="Mallez S."/>
            <person name="Zhang Y."/>
            <person name="Obille A."/>
            <person name="Becker A."/>
            <person name="Abrahante J.E."/>
            <person name="Garbe J."/>
            <person name="Badalamenti J.P."/>
            <person name="Herman A."/>
            <person name="Mangelson H."/>
            <person name="Liachko I."/>
            <person name="Sullivan S."/>
            <person name="Sone E.D."/>
            <person name="Koren S."/>
            <person name="Silverstein K.A.T."/>
            <person name="Beckman K.B."/>
            <person name="Gohl D.M."/>
        </authorList>
    </citation>
    <scope>NUCLEOTIDE SEQUENCE</scope>
    <source>
        <strain evidence="1">Duluth1</strain>
        <tissue evidence="1">Whole animal</tissue>
    </source>
</reference>